<dbReference type="InterPro" id="IPR000629">
    <property type="entry name" value="RNA-helicase_DEAD-box_CS"/>
</dbReference>
<evidence type="ECO:0000256" key="2">
    <source>
        <dbReference type="ARBA" id="ARBA00012552"/>
    </source>
</evidence>
<evidence type="ECO:0000256" key="9">
    <source>
        <dbReference type="PROSITE-ProRule" id="PRU00047"/>
    </source>
</evidence>
<dbReference type="SUPFAM" id="SSF52540">
    <property type="entry name" value="P-loop containing nucleoside triphosphate hydrolases"/>
    <property type="match status" value="1"/>
</dbReference>
<evidence type="ECO:0000259" key="16">
    <source>
        <dbReference type="PROSITE" id="PS51195"/>
    </source>
</evidence>
<evidence type="ECO:0000256" key="4">
    <source>
        <dbReference type="ARBA" id="ARBA00022801"/>
    </source>
</evidence>
<dbReference type="CDD" id="cd18787">
    <property type="entry name" value="SF2_C_DEAD"/>
    <property type="match status" value="1"/>
</dbReference>
<comment type="catalytic activity">
    <reaction evidence="7">
        <text>ATP + H2O = ADP + phosphate + H(+)</text>
        <dbReference type="Rhea" id="RHEA:13065"/>
        <dbReference type="ChEBI" id="CHEBI:15377"/>
        <dbReference type="ChEBI" id="CHEBI:15378"/>
        <dbReference type="ChEBI" id="CHEBI:30616"/>
        <dbReference type="ChEBI" id="CHEBI:43474"/>
        <dbReference type="ChEBI" id="CHEBI:456216"/>
        <dbReference type="EC" id="3.6.4.13"/>
    </reaction>
</comment>
<evidence type="ECO:0000259" key="14">
    <source>
        <dbReference type="PROSITE" id="PS51192"/>
    </source>
</evidence>
<dbReference type="InterPro" id="IPR001878">
    <property type="entry name" value="Znf_CCHC"/>
</dbReference>
<dbReference type="InterPro" id="IPR014001">
    <property type="entry name" value="Helicase_ATP-bd"/>
</dbReference>
<dbReference type="Pfam" id="PF00270">
    <property type="entry name" value="DEAD"/>
    <property type="match status" value="1"/>
</dbReference>
<dbReference type="PROSITE" id="PS00039">
    <property type="entry name" value="DEAD_ATP_HELICASE"/>
    <property type="match status" value="1"/>
</dbReference>
<dbReference type="FunFam" id="3.40.50.300:FF:000397">
    <property type="entry name" value="Probable ATP-dependent RNA helicase DDX4"/>
    <property type="match status" value="1"/>
</dbReference>
<feature type="domain" description="Helicase ATP-binding" evidence="14">
    <location>
        <begin position="269"/>
        <end position="452"/>
    </location>
</feature>
<comment type="similarity">
    <text evidence="1">Belongs to the DEAD box helicase family. DDX4/VASA subfamily.</text>
</comment>
<dbReference type="SMART" id="SM00487">
    <property type="entry name" value="DEXDc"/>
    <property type="match status" value="1"/>
</dbReference>
<evidence type="ECO:0000256" key="12">
    <source>
        <dbReference type="SAM" id="MobiDB-lite"/>
    </source>
</evidence>
<sequence length="691" mass="74908">MFGDEDWDIDEVGAGDKSNFSAFGSKPYSTFGGDFNMGHGNKGNRNGFGSGDYPSSNSCNNTDFIQERGRGRGIDNSSGGSATRSCFKCGEVGHMSRDCSSAATGSSGFGRGGGRSRGCFKCGEDGYMARDCHSDTSSGFGGGGERSKGCFKCGQDGHMARECPSGESSGFDGSTKGNRSYKHGDGENNSDRPPIYVPPPPPEEEKLMYSTVQTGLHFDNYDTIPVEVTGENPPGGISSFDEADLPETVRQNIRKANYKKPTPVQKYSIPIVNSDRDLMACAQTGSGKTAAFLLPVLRGMVKNGITNDMFSEKQLPQAVVVGPTRELVYQIFLETRKFSKNTIIKPIVAYGGTSVAHQLSQLSRGCNILIATPGRLLDFINRGKVGLANLQYLILDEADRMLDMGFEPEIRRLVAAPDIPDKYNRHTLMFSATFPNNIQELAHEFLRDDFLFLTVGRVGGACSDVTQTVLQVDTNDKREKLMQLIADVEETKARTLVFVDTKRNADFLACFLSQEGCPTTSIHGDRLQREREQALYDFKSGVCPILIATSVAARGLDIPKVEHVINFDLPSEIDEYVHRIGRTGRCGNLGQATSFYCDDKDGALARSLVKILADSQQEVPGWLENCAESAVGTSFGAGRGQFGARDARKAGFGRAQTCSRQTTDSDYNDGGGAGTKQQSGFDAFGNDESWD</sequence>
<dbReference type="Gene3D" id="4.10.60.10">
    <property type="entry name" value="Zinc finger, CCHC-type"/>
    <property type="match status" value="2"/>
</dbReference>
<feature type="compositionally biased region" description="Polar residues" evidence="12">
    <location>
        <begin position="166"/>
        <end position="178"/>
    </location>
</feature>
<dbReference type="GO" id="GO:0008270">
    <property type="term" value="F:zinc ion binding"/>
    <property type="evidence" value="ECO:0007669"/>
    <property type="project" value="UniProtKB-KW"/>
</dbReference>
<accession>B7U6Y7</accession>
<dbReference type="InterPro" id="IPR011545">
    <property type="entry name" value="DEAD/DEAH_box_helicase_dom"/>
</dbReference>
<dbReference type="PROSITE" id="PS51192">
    <property type="entry name" value="HELICASE_ATP_BIND_1"/>
    <property type="match status" value="1"/>
</dbReference>
<feature type="short sequence motif" description="Q motif" evidence="10">
    <location>
        <begin position="238"/>
        <end position="266"/>
    </location>
</feature>
<evidence type="ECO:0000313" key="17">
    <source>
        <dbReference type="EMBL" id="ACJ64200.1"/>
    </source>
</evidence>
<keyword evidence="6 11" id="KW-0067">ATP-binding</keyword>
<keyword evidence="9" id="KW-0479">Metal-binding</keyword>
<proteinExistence type="evidence at transcript level"/>
<dbReference type="FunFam" id="3.40.50.300:FF:000008">
    <property type="entry name" value="ATP-dependent RNA helicase RhlB"/>
    <property type="match status" value="1"/>
</dbReference>
<keyword evidence="9" id="KW-0862">Zinc</keyword>
<dbReference type="AlphaFoldDB" id="B7U6Y7"/>
<evidence type="ECO:0000256" key="5">
    <source>
        <dbReference type="ARBA" id="ARBA00022806"/>
    </source>
</evidence>
<feature type="domain" description="Helicase C-terminal" evidence="15">
    <location>
        <begin position="480"/>
        <end position="627"/>
    </location>
</feature>
<dbReference type="Pfam" id="PF00271">
    <property type="entry name" value="Helicase_C"/>
    <property type="match status" value="1"/>
</dbReference>
<evidence type="ECO:0000259" key="13">
    <source>
        <dbReference type="PROSITE" id="PS50158"/>
    </source>
</evidence>
<dbReference type="SMART" id="SM00490">
    <property type="entry name" value="HELICc"/>
    <property type="match status" value="1"/>
</dbReference>
<evidence type="ECO:0000256" key="6">
    <source>
        <dbReference type="ARBA" id="ARBA00022840"/>
    </source>
</evidence>
<name>B7U6Y7_HALRO</name>
<dbReference type="Gene3D" id="3.40.50.300">
    <property type="entry name" value="P-loop containing nucleotide triphosphate hydrolases"/>
    <property type="match status" value="2"/>
</dbReference>
<feature type="compositionally biased region" description="Polar residues" evidence="12">
    <location>
        <begin position="656"/>
        <end position="665"/>
    </location>
</feature>
<feature type="domain" description="CCHC-type" evidence="13">
    <location>
        <begin position="150"/>
        <end position="165"/>
    </location>
</feature>
<dbReference type="GO" id="GO:0003676">
    <property type="term" value="F:nucleic acid binding"/>
    <property type="evidence" value="ECO:0007669"/>
    <property type="project" value="InterPro"/>
</dbReference>
<feature type="region of interest" description="Disordered" evidence="12">
    <location>
        <begin position="162"/>
        <end position="203"/>
    </location>
</feature>
<dbReference type="PANTHER" id="PTHR47958">
    <property type="entry name" value="ATP-DEPENDENT RNA HELICASE DBP3"/>
    <property type="match status" value="1"/>
</dbReference>
<dbReference type="InterPro" id="IPR027417">
    <property type="entry name" value="P-loop_NTPase"/>
</dbReference>
<dbReference type="GO" id="GO:0003724">
    <property type="term" value="F:RNA helicase activity"/>
    <property type="evidence" value="ECO:0007669"/>
    <property type="project" value="UniProtKB-EC"/>
</dbReference>
<dbReference type="GO" id="GO:0016787">
    <property type="term" value="F:hydrolase activity"/>
    <property type="evidence" value="ECO:0007669"/>
    <property type="project" value="UniProtKB-KW"/>
</dbReference>
<feature type="domain" description="CCHC-type" evidence="13">
    <location>
        <begin position="119"/>
        <end position="132"/>
    </location>
</feature>
<dbReference type="InterPro" id="IPR036875">
    <property type="entry name" value="Znf_CCHC_sf"/>
</dbReference>
<dbReference type="PROSITE" id="PS51195">
    <property type="entry name" value="Q_MOTIF"/>
    <property type="match status" value="1"/>
</dbReference>
<dbReference type="SUPFAM" id="SSF57756">
    <property type="entry name" value="Retrovirus zinc finger-like domains"/>
    <property type="match status" value="2"/>
</dbReference>
<dbReference type="GO" id="GO:0005524">
    <property type="term" value="F:ATP binding"/>
    <property type="evidence" value="ECO:0007669"/>
    <property type="project" value="UniProtKB-KW"/>
</dbReference>
<feature type="domain" description="CCHC-type" evidence="13">
    <location>
        <begin position="86"/>
        <end position="99"/>
    </location>
</feature>
<dbReference type="Pfam" id="PF00098">
    <property type="entry name" value="zf-CCHC"/>
    <property type="match status" value="2"/>
</dbReference>
<feature type="region of interest" description="Disordered" evidence="12">
    <location>
        <begin position="653"/>
        <end position="691"/>
    </location>
</feature>
<dbReference type="PROSITE" id="PS51194">
    <property type="entry name" value="HELICASE_CTER"/>
    <property type="match status" value="1"/>
</dbReference>
<protein>
    <recommendedName>
        <fullName evidence="2">RNA helicase</fullName>
        <ecNumber evidence="2">3.6.4.13</ecNumber>
    </recommendedName>
    <alternativeName>
        <fullName evidence="8">DEAD box protein 4</fullName>
    </alternativeName>
</protein>
<feature type="domain" description="DEAD-box RNA helicase Q" evidence="16">
    <location>
        <begin position="238"/>
        <end position="266"/>
    </location>
</feature>
<dbReference type="PROSITE" id="PS50158">
    <property type="entry name" value="ZF_CCHC"/>
    <property type="match status" value="3"/>
</dbReference>
<evidence type="ECO:0000256" key="11">
    <source>
        <dbReference type="RuleBase" id="RU000492"/>
    </source>
</evidence>
<dbReference type="EC" id="3.6.4.13" evidence="2"/>
<dbReference type="CDD" id="cd18052">
    <property type="entry name" value="DEADc_DDX4"/>
    <property type="match status" value="1"/>
</dbReference>
<keyword evidence="5 11" id="KW-0347">Helicase</keyword>
<organism evidence="17">
    <name type="scientific">Halocynthia roretzi</name>
    <name type="common">Sea squirt</name>
    <name type="synonym">Cynthia roretzi</name>
    <dbReference type="NCBI Taxonomy" id="7729"/>
    <lineage>
        <taxon>Eukaryota</taxon>
        <taxon>Metazoa</taxon>
        <taxon>Chordata</taxon>
        <taxon>Tunicata</taxon>
        <taxon>Ascidiacea</taxon>
        <taxon>Stolidobranchia</taxon>
        <taxon>Pyuridae</taxon>
        <taxon>Halocynthia</taxon>
    </lineage>
</organism>
<evidence type="ECO:0000256" key="3">
    <source>
        <dbReference type="ARBA" id="ARBA00022741"/>
    </source>
</evidence>
<evidence type="ECO:0000256" key="10">
    <source>
        <dbReference type="PROSITE-ProRule" id="PRU00552"/>
    </source>
</evidence>
<evidence type="ECO:0000259" key="15">
    <source>
        <dbReference type="PROSITE" id="PS51194"/>
    </source>
</evidence>
<reference evidence="17" key="1">
    <citation type="submission" date="2008-11" db="EMBL/GenBank/DDBJ databases">
        <title>Actin microfilaments guide the polarized transport of nuclear pore complexes and the cytoplasmic dispersal of vasa mRNA during GVBD in the ascidian Halocynthia roretzi.</title>
        <authorList>
            <person name="Prodon F."/>
            <person name="Hanawa K."/>
            <person name="Nishida H."/>
        </authorList>
    </citation>
    <scope>NUCLEOTIDE SEQUENCE</scope>
</reference>
<keyword evidence="4 11" id="KW-0378">Hydrolase</keyword>
<keyword evidence="9" id="KW-0863">Zinc-finger</keyword>
<dbReference type="InterPro" id="IPR014014">
    <property type="entry name" value="RNA_helicase_DEAD_Q_motif"/>
</dbReference>
<evidence type="ECO:0000256" key="1">
    <source>
        <dbReference type="ARBA" id="ARBA00010132"/>
    </source>
</evidence>
<evidence type="ECO:0000256" key="7">
    <source>
        <dbReference type="ARBA" id="ARBA00047984"/>
    </source>
</evidence>
<dbReference type="EMBL" id="FJ441603">
    <property type="protein sequence ID" value="ACJ64200.1"/>
    <property type="molecule type" value="mRNA"/>
</dbReference>
<evidence type="ECO:0000256" key="8">
    <source>
        <dbReference type="ARBA" id="ARBA00081176"/>
    </source>
</evidence>
<dbReference type="InterPro" id="IPR001650">
    <property type="entry name" value="Helicase_C-like"/>
</dbReference>
<keyword evidence="3 11" id="KW-0547">Nucleotide-binding</keyword>
<dbReference type="SMART" id="SM00343">
    <property type="entry name" value="ZnF_C2HC"/>
    <property type="match status" value="3"/>
</dbReference>